<keyword evidence="6 11" id="KW-0812">Transmembrane</keyword>
<dbReference type="InterPro" id="IPR010817">
    <property type="entry name" value="HemY_N"/>
</dbReference>
<organism evidence="13 14">
    <name type="scientific">Marinobacterium lacunae</name>
    <dbReference type="NCBI Taxonomy" id="1232683"/>
    <lineage>
        <taxon>Bacteria</taxon>
        <taxon>Pseudomonadati</taxon>
        <taxon>Pseudomonadota</taxon>
        <taxon>Gammaproteobacteria</taxon>
        <taxon>Oceanospirillales</taxon>
        <taxon>Oceanospirillaceae</taxon>
        <taxon>Marinobacterium</taxon>
    </lineage>
</organism>
<dbReference type="Gene3D" id="1.25.40.10">
    <property type="entry name" value="Tetratricopeptide repeat domain"/>
    <property type="match status" value="2"/>
</dbReference>
<evidence type="ECO:0000256" key="5">
    <source>
        <dbReference type="ARBA" id="ARBA00022519"/>
    </source>
</evidence>
<keyword evidence="9" id="KW-0627">Porphyrin biosynthesis</keyword>
<sequence>MKRFFILLLILLLAGAWLGQLMVQDPGYVLVAYKETTIETSLWVLLLMAIIAFAVLHTLINLISRARVPARRMRSWRGQRNHRIAQKKTLKGLMALSEGNWWKAQRYLSQAAERSEQPLINYLAAAKAAHEQGDASAADSLLQKARESTPQAEVAIGIVQAQIQLARGQNEPALATLLHLKHLAPKHSYVLKLLKEVYVRLNDWASLSQLMPDLKRHQVLPDEQIGKLESTAAENLLKQSLNNQPAEADSKTRLQAVAHTWQSLPPNCTHNQQLIEQYSELMIQAGSADEAEKMLREQIKRNWDEKLVALYGRIAGSSPHKQLEVAKGWLKKHDDSPALELTLGRLSMQNQHWGAAIKHFERSLELQPSAEAYAELGRLLSHLGERERAAAASTRGFELVNGSLPSLPLPEAEAKPLQNSTD</sequence>
<dbReference type="Proteomes" id="UP000028252">
    <property type="component" value="Unassembled WGS sequence"/>
</dbReference>
<dbReference type="AlphaFoldDB" id="A0A081FY71"/>
<dbReference type="RefSeq" id="WP_036187970.1">
    <property type="nucleotide sequence ID" value="NZ_JMQN01000036.1"/>
</dbReference>
<gene>
    <name evidence="13" type="ORF">ADIMK_2255</name>
</gene>
<dbReference type="PATRIC" id="fig|1232683.4.peg.2214"/>
<evidence type="ECO:0000256" key="4">
    <source>
        <dbReference type="ARBA" id="ARBA00022475"/>
    </source>
</evidence>
<evidence type="ECO:0000256" key="3">
    <source>
        <dbReference type="ARBA" id="ARBA00004744"/>
    </source>
</evidence>
<dbReference type="EMBL" id="JMQN01000036">
    <property type="protein sequence ID" value="KEA63476.1"/>
    <property type="molecule type" value="Genomic_DNA"/>
</dbReference>
<reference evidence="13 14" key="1">
    <citation type="submission" date="2014-04" db="EMBL/GenBank/DDBJ databases">
        <title>Marinobacterium kochiensis sp. nov., isolated from sediment sample collected from Kochi backwaters in Kerala, India.</title>
        <authorList>
            <person name="Singh A."/>
            <person name="Pinnaka A.K."/>
        </authorList>
    </citation>
    <scope>NUCLEOTIDE SEQUENCE [LARGE SCALE GENOMIC DNA]</scope>
    <source>
        <strain evidence="13 14">AK27</strain>
    </source>
</reference>
<protein>
    <submittedName>
        <fullName evidence="13">Uncharacterized protein EC-HemY</fullName>
    </submittedName>
</protein>
<evidence type="ECO:0000256" key="1">
    <source>
        <dbReference type="ARBA" id="ARBA00002962"/>
    </source>
</evidence>
<keyword evidence="8 11" id="KW-0472">Membrane</keyword>
<comment type="subcellular location">
    <subcellularLocation>
        <location evidence="2">Cell inner membrane</location>
        <topology evidence="2">Multi-pass membrane protein</topology>
    </subcellularLocation>
</comment>
<dbReference type="PROSITE" id="PS50005">
    <property type="entry name" value="TPR"/>
    <property type="match status" value="1"/>
</dbReference>
<keyword evidence="14" id="KW-1185">Reference proteome</keyword>
<dbReference type="UniPathway" id="UPA00252"/>
<name>A0A081FY71_9GAMM</name>
<comment type="function">
    <text evidence="1">Involved in a late step of protoheme IX synthesis.</text>
</comment>
<proteinExistence type="predicted"/>
<evidence type="ECO:0000256" key="8">
    <source>
        <dbReference type="ARBA" id="ARBA00023136"/>
    </source>
</evidence>
<feature type="repeat" description="TPR" evidence="10">
    <location>
        <begin position="337"/>
        <end position="370"/>
    </location>
</feature>
<dbReference type="InterPro" id="IPR005254">
    <property type="entry name" value="Heme_biosyn_assoc_TPR_pro"/>
</dbReference>
<dbReference type="GO" id="GO:0042168">
    <property type="term" value="P:heme metabolic process"/>
    <property type="evidence" value="ECO:0007669"/>
    <property type="project" value="InterPro"/>
</dbReference>
<keyword evidence="4" id="KW-1003">Cell membrane</keyword>
<evidence type="ECO:0000256" key="2">
    <source>
        <dbReference type="ARBA" id="ARBA00004429"/>
    </source>
</evidence>
<dbReference type="InterPro" id="IPR011990">
    <property type="entry name" value="TPR-like_helical_dom_sf"/>
</dbReference>
<evidence type="ECO:0000256" key="10">
    <source>
        <dbReference type="PROSITE-ProRule" id="PRU00339"/>
    </source>
</evidence>
<dbReference type="OrthoDB" id="7053339at2"/>
<evidence type="ECO:0000256" key="7">
    <source>
        <dbReference type="ARBA" id="ARBA00022989"/>
    </source>
</evidence>
<feature type="transmembrane region" description="Helical" evidence="11">
    <location>
        <begin position="42"/>
        <end position="64"/>
    </location>
</feature>
<dbReference type="STRING" id="1232683.ADIMK_2255"/>
<evidence type="ECO:0000313" key="14">
    <source>
        <dbReference type="Proteomes" id="UP000028252"/>
    </source>
</evidence>
<keyword evidence="10" id="KW-0802">TPR repeat</keyword>
<evidence type="ECO:0000256" key="6">
    <source>
        <dbReference type="ARBA" id="ARBA00022692"/>
    </source>
</evidence>
<comment type="pathway">
    <text evidence="3">Porphyrin-containing compound metabolism; protoheme biosynthesis.</text>
</comment>
<dbReference type="InterPro" id="IPR019734">
    <property type="entry name" value="TPR_rpt"/>
</dbReference>
<dbReference type="eggNOG" id="COG3071">
    <property type="taxonomic scope" value="Bacteria"/>
</dbReference>
<dbReference type="Pfam" id="PF07219">
    <property type="entry name" value="HemY_N"/>
    <property type="match status" value="1"/>
</dbReference>
<evidence type="ECO:0000313" key="13">
    <source>
        <dbReference type="EMBL" id="KEA63476.1"/>
    </source>
</evidence>
<evidence type="ECO:0000256" key="11">
    <source>
        <dbReference type="SAM" id="Phobius"/>
    </source>
</evidence>
<dbReference type="NCBIfam" id="TIGR00540">
    <property type="entry name" value="TPR_hemY_coli"/>
    <property type="match status" value="1"/>
</dbReference>
<comment type="caution">
    <text evidence="13">The sequence shown here is derived from an EMBL/GenBank/DDBJ whole genome shotgun (WGS) entry which is preliminary data.</text>
</comment>
<keyword evidence="5" id="KW-0997">Cell inner membrane</keyword>
<dbReference type="GO" id="GO:0005886">
    <property type="term" value="C:plasma membrane"/>
    <property type="evidence" value="ECO:0007669"/>
    <property type="project" value="UniProtKB-SubCell"/>
</dbReference>
<dbReference type="SUPFAM" id="SSF48452">
    <property type="entry name" value="TPR-like"/>
    <property type="match status" value="1"/>
</dbReference>
<dbReference type="GO" id="GO:0006779">
    <property type="term" value="P:porphyrin-containing compound biosynthetic process"/>
    <property type="evidence" value="ECO:0007669"/>
    <property type="project" value="UniProtKB-KW"/>
</dbReference>
<feature type="domain" description="HemY N-terminal" evidence="12">
    <location>
        <begin position="27"/>
        <end position="133"/>
    </location>
</feature>
<evidence type="ECO:0000256" key="9">
    <source>
        <dbReference type="ARBA" id="ARBA00023244"/>
    </source>
</evidence>
<keyword evidence="7 11" id="KW-1133">Transmembrane helix</keyword>
<accession>A0A081FY71</accession>
<evidence type="ECO:0000259" key="12">
    <source>
        <dbReference type="Pfam" id="PF07219"/>
    </source>
</evidence>